<evidence type="ECO:0000256" key="2">
    <source>
        <dbReference type="ARBA" id="ARBA00022475"/>
    </source>
</evidence>
<evidence type="ECO:0000313" key="15">
    <source>
        <dbReference type="Proteomes" id="UP001589896"/>
    </source>
</evidence>
<evidence type="ECO:0000256" key="13">
    <source>
        <dbReference type="SAM" id="MobiDB-lite"/>
    </source>
</evidence>
<comment type="subcellular location">
    <subcellularLocation>
        <location evidence="1 12">Cell membrane</location>
        <topology evidence="1 12">Multi-pass membrane protein</topology>
    </subcellularLocation>
</comment>
<feature type="transmembrane region" description="Helical" evidence="12">
    <location>
        <begin position="103"/>
        <end position="124"/>
    </location>
</feature>
<protein>
    <recommendedName>
        <fullName evidence="12">Fluoride-specific ion channel FluC</fullName>
    </recommendedName>
</protein>
<evidence type="ECO:0000256" key="5">
    <source>
        <dbReference type="ARBA" id="ARBA00022989"/>
    </source>
</evidence>
<keyword evidence="3" id="KW-0997">Cell inner membrane</keyword>
<keyword evidence="15" id="KW-1185">Reference proteome</keyword>
<comment type="function">
    <text evidence="12">Fluoride-specific ion channel. Important for reducing fluoride concentration in the cell, thus reducing its toxicity.</text>
</comment>
<keyword evidence="5 12" id="KW-1133">Transmembrane helix</keyword>
<evidence type="ECO:0000256" key="6">
    <source>
        <dbReference type="ARBA" id="ARBA00023053"/>
    </source>
</evidence>
<comment type="catalytic activity">
    <reaction evidence="11">
        <text>fluoride(in) = fluoride(out)</text>
        <dbReference type="Rhea" id="RHEA:76159"/>
        <dbReference type="ChEBI" id="CHEBI:17051"/>
    </reaction>
    <physiologicalReaction direction="left-to-right" evidence="11">
        <dbReference type="Rhea" id="RHEA:76160"/>
    </physiologicalReaction>
</comment>
<evidence type="ECO:0000256" key="4">
    <source>
        <dbReference type="ARBA" id="ARBA00022692"/>
    </source>
</evidence>
<evidence type="ECO:0000256" key="10">
    <source>
        <dbReference type="ARBA" id="ARBA00035120"/>
    </source>
</evidence>
<feature type="transmembrane region" description="Helical" evidence="12">
    <location>
        <begin position="37"/>
        <end position="58"/>
    </location>
</feature>
<keyword evidence="12" id="KW-0479">Metal-binding</keyword>
<evidence type="ECO:0000256" key="8">
    <source>
        <dbReference type="ARBA" id="ARBA00023136"/>
    </source>
</evidence>
<dbReference type="RefSeq" id="WP_386672243.1">
    <property type="nucleotide sequence ID" value="NZ_JBHLTG010000005.1"/>
</dbReference>
<organism evidence="14 15">
    <name type="scientific">Lysobacter korlensis</name>
    <dbReference type="NCBI Taxonomy" id="553636"/>
    <lineage>
        <taxon>Bacteria</taxon>
        <taxon>Pseudomonadati</taxon>
        <taxon>Pseudomonadota</taxon>
        <taxon>Gammaproteobacteria</taxon>
        <taxon>Lysobacterales</taxon>
        <taxon>Lysobacteraceae</taxon>
        <taxon>Lysobacter</taxon>
    </lineage>
</organism>
<keyword evidence="7 12" id="KW-0406">Ion transport</keyword>
<evidence type="ECO:0000313" key="14">
    <source>
        <dbReference type="EMBL" id="MFC0680476.1"/>
    </source>
</evidence>
<evidence type="ECO:0000256" key="11">
    <source>
        <dbReference type="ARBA" id="ARBA00035585"/>
    </source>
</evidence>
<accession>A0ABV6RUJ7</accession>
<reference evidence="14 15" key="1">
    <citation type="submission" date="2024-09" db="EMBL/GenBank/DDBJ databases">
        <authorList>
            <person name="Sun Q."/>
            <person name="Mori K."/>
        </authorList>
    </citation>
    <scope>NUCLEOTIDE SEQUENCE [LARGE SCALE GENOMIC DNA]</scope>
    <source>
        <strain evidence="14 15">KCTC 23076</strain>
    </source>
</reference>
<evidence type="ECO:0000256" key="9">
    <source>
        <dbReference type="ARBA" id="ARBA00023303"/>
    </source>
</evidence>
<dbReference type="InterPro" id="IPR003691">
    <property type="entry name" value="FluC"/>
</dbReference>
<evidence type="ECO:0000256" key="3">
    <source>
        <dbReference type="ARBA" id="ARBA00022519"/>
    </source>
</evidence>
<evidence type="ECO:0000256" key="12">
    <source>
        <dbReference type="HAMAP-Rule" id="MF_00454"/>
    </source>
</evidence>
<name>A0ABV6RUJ7_9GAMM</name>
<evidence type="ECO:0000256" key="1">
    <source>
        <dbReference type="ARBA" id="ARBA00004651"/>
    </source>
</evidence>
<dbReference type="Pfam" id="PF02537">
    <property type="entry name" value="CRCB"/>
    <property type="match status" value="1"/>
</dbReference>
<feature type="region of interest" description="Disordered" evidence="13">
    <location>
        <begin position="1"/>
        <end position="30"/>
    </location>
</feature>
<comment type="caution">
    <text evidence="14">The sequence shown here is derived from an EMBL/GenBank/DDBJ whole genome shotgun (WGS) entry which is preliminary data.</text>
</comment>
<comment type="activity regulation">
    <text evidence="12">Na(+) is not transported, but it plays an essential structural role and its presence is essential for fluoride channel function.</text>
</comment>
<feature type="transmembrane region" description="Helical" evidence="12">
    <location>
        <begin position="130"/>
        <end position="155"/>
    </location>
</feature>
<feature type="binding site" evidence="12">
    <location>
        <position position="109"/>
    </location>
    <ligand>
        <name>Na(+)</name>
        <dbReference type="ChEBI" id="CHEBI:29101"/>
        <note>structural</note>
    </ligand>
</feature>
<keyword evidence="4 12" id="KW-0812">Transmembrane</keyword>
<dbReference type="Proteomes" id="UP001589896">
    <property type="component" value="Unassembled WGS sequence"/>
</dbReference>
<keyword evidence="2 12" id="KW-1003">Cell membrane</keyword>
<keyword evidence="6 12" id="KW-0915">Sodium</keyword>
<proteinExistence type="inferred from homology"/>
<comment type="similarity">
    <text evidence="10 12">Belongs to the fluoride channel Fluc/FEX (TC 1.A.43) family.</text>
</comment>
<keyword evidence="9 12" id="KW-0407">Ion channel</keyword>
<dbReference type="EMBL" id="JBHLTG010000005">
    <property type="protein sequence ID" value="MFC0680476.1"/>
    <property type="molecule type" value="Genomic_DNA"/>
</dbReference>
<keyword evidence="12" id="KW-0813">Transport</keyword>
<keyword evidence="8 12" id="KW-0472">Membrane</keyword>
<dbReference type="HAMAP" id="MF_00454">
    <property type="entry name" value="FluC"/>
    <property type="match status" value="1"/>
</dbReference>
<feature type="binding site" evidence="12">
    <location>
        <position position="112"/>
    </location>
    <ligand>
        <name>Na(+)</name>
        <dbReference type="ChEBI" id="CHEBI:29101"/>
        <note>structural</note>
    </ligand>
</feature>
<gene>
    <name evidence="12" type="primary">fluC</name>
    <name evidence="12" type="synonym">crcB</name>
    <name evidence="14" type="ORF">ACFFGH_21805</name>
</gene>
<sequence>MSAPVPDPVEGTSGAEREPAPEPVEGTGQAAHREPPLALVLLAVFAAGALGTAARLAIDLAAPAPGAGIPWSTLVVNTVGSFALGLVVAMLSQRAPEWLRAGVTTGLLGSFTTFSAITVATVALTGSGALLSAAVLLLVSVVAGVLAALAGMALGSAMRRSAPRRPARRRRA</sequence>
<feature type="transmembrane region" description="Helical" evidence="12">
    <location>
        <begin position="70"/>
        <end position="91"/>
    </location>
</feature>
<evidence type="ECO:0000256" key="7">
    <source>
        <dbReference type="ARBA" id="ARBA00023065"/>
    </source>
</evidence>